<keyword evidence="3" id="KW-1185">Reference proteome</keyword>
<evidence type="ECO:0000259" key="1">
    <source>
        <dbReference type="Pfam" id="PF01656"/>
    </source>
</evidence>
<comment type="caution">
    <text evidence="2">The sequence shown here is derived from an EMBL/GenBank/DDBJ whole genome shotgun (WGS) entry which is preliminary data.</text>
</comment>
<dbReference type="GO" id="GO:0005829">
    <property type="term" value="C:cytosol"/>
    <property type="evidence" value="ECO:0007669"/>
    <property type="project" value="TreeGrafter"/>
</dbReference>
<keyword evidence="2" id="KW-0067">ATP-binding</keyword>
<dbReference type="PANTHER" id="PTHR43384">
    <property type="entry name" value="SEPTUM SITE-DETERMINING PROTEIN MIND HOMOLOG, CHLOROPLASTIC-RELATED"/>
    <property type="match status" value="1"/>
</dbReference>
<dbReference type="OrthoDB" id="5192271at2"/>
<dbReference type="GO" id="GO:0016887">
    <property type="term" value="F:ATP hydrolysis activity"/>
    <property type="evidence" value="ECO:0007669"/>
    <property type="project" value="TreeGrafter"/>
</dbReference>
<proteinExistence type="predicted"/>
<dbReference type="GO" id="GO:0005524">
    <property type="term" value="F:ATP binding"/>
    <property type="evidence" value="ECO:0007669"/>
    <property type="project" value="UniProtKB-KW"/>
</dbReference>
<name>A0A372FT71_9ACTN</name>
<dbReference type="PANTHER" id="PTHR43384:SF15">
    <property type="entry name" value="ATP-BINDING PROTEIN"/>
    <property type="match status" value="1"/>
</dbReference>
<keyword evidence="2" id="KW-0547">Nucleotide-binding</keyword>
<gene>
    <name evidence="2" type="ORF">D0Q02_25250</name>
</gene>
<dbReference type="InterPro" id="IPR050625">
    <property type="entry name" value="ParA/MinD_ATPase"/>
</dbReference>
<dbReference type="Gene3D" id="3.40.50.300">
    <property type="entry name" value="P-loop containing nucleotide triphosphate hydrolases"/>
    <property type="match status" value="1"/>
</dbReference>
<sequence length="325" mass="34748">MKVAFVGKGGSGKTTLTGLYARHLAAAGRPVLAIDADINQHLAVALGGPAHATTTMRPLGAHLPAIKEFLRGDNPRIGSATEMVKTTPPGWGSRLLLVDEKNPIYAACVDTVGGVRLAVTGEFSAEDLGVSCYHSKVGAVELLLNHMLDGPGEYVVVDMTAGADSFASGLFTRFDRTFLVCEPTVRGVSVYQQYAGYARDYGVALSVIGNKVEDAADVEFLREHVGDDLLTWVGRSAYVRRAERGTVGPLDELEAENRAALGRLADVVDGTAQDWTAFTRWAHEFHRRNAVAWGNDRTGVDLTTQIDPDFRMGPPQAVAATTVPA</sequence>
<dbReference type="AlphaFoldDB" id="A0A372FT71"/>
<evidence type="ECO:0000313" key="3">
    <source>
        <dbReference type="Proteomes" id="UP000262621"/>
    </source>
</evidence>
<dbReference type="GO" id="GO:0009898">
    <property type="term" value="C:cytoplasmic side of plasma membrane"/>
    <property type="evidence" value="ECO:0007669"/>
    <property type="project" value="TreeGrafter"/>
</dbReference>
<dbReference type="Pfam" id="PF01656">
    <property type="entry name" value="CbiA"/>
    <property type="match status" value="1"/>
</dbReference>
<reference evidence="2 3" key="1">
    <citation type="submission" date="2018-08" db="EMBL/GenBank/DDBJ databases">
        <title>Verrucosispora craniellae sp. nov., isolated from a marine sponge in the South China Sea.</title>
        <authorList>
            <person name="Li L."/>
            <person name="Lin H.W."/>
        </authorList>
    </citation>
    <scope>NUCLEOTIDE SEQUENCE [LARGE SCALE GENOMIC DNA]</scope>
    <source>
        <strain evidence="2 3">LHW63014</strain>
    </source>
</reference>
<dbReference type="InterPro" id="IPR002586">
    <property type="entry name" value="CobQ/CobB/MinD/ParA_Nub-bd_dom"/>
</dbReference>
<dbReference type="InterPro" id="IPR027417">
    <property type="entry name" value="P-loop_NTPase"/>
</dbReference>
<dbReference type="GO" id="GO:0051782">
    <property type="term" value="P:negative regulation of cell division"/>
    <property type="evidence" value="ECO:0007669"/>
    <property type="project" value="TreeGrafter"/>
</dbReference>
<feature type="domain" description="CobQ/CobB/MinD/ParA nucleotide binding" evidence="1">
    <location>
        <begin position="7"/>
        <end position="44"/>
    </location>
</feature>
<evidence type="ECO:0000313" key="2">
    <source>
        <dbReference type="EMBL" id="RFS43908.1"/>
    </source>
</evidence>
<dbReference type="EMBL" id="QVFU01000041">
    <property type="protein sequence ID" value="RFS43908.1"/>
    <property type="molecule type" value="Genomic_DNA"/>
</dbReference>
<dbReference type="Proteomes" id="UP000262621">
    <property type="component" value="Unassembled WGS sequence"/>
</dbReference>
<dbReference type="SUPFAM" id="SSF52540">
    <property type="entry name" value="P-loop containing nucleoside triphosphate hydrolases"/>
    <property type="match status" value="1"/>
</dbReference>
<dbReference type="RefSeq" id="WP_117230496.1">
    <property type="nucleotide sequence ID" value="NZ_CP061725.1"/>
</dbReference>
<accession>A0A372FT71</accession>
<protein>
    <submittedName>
        <fullName evidence="2">ATP-binding protein</fullName>
    </submittedName>
</protein>
<organism evidence="2 3">
    <name type="scientific">Micromonospora craniellae</name>
    <dbReference type="NCBI Taxonomy" id="2294034"/>
    <lineage>
        <taxon>Bacteria</taxon>
        <taxon>Bacillati</taxon>
        <taxon>Actinomycetota</taxon>
        <taxon>Actinomycetes</taxon>
        <taxon>Micromonosporales</taxon>
        <taxon>Micromonosporaceae</taxon>
        <taxon>Micromonospora</taxon>
    </lineage>
</organism>